<protein>
    <submittedName>
        <fullName evidence="1">Uncharacterized protein</fullName>
    </submittedName>
</protein>
<reference evidence="1 2" key="1">
    <citation type="journal article" date="2004" name="Syst. Appl. Microbiol.">
        <title>Cryptoendolithic actinomycetes from antarctic sandstone rock samples: Micromonospora endolithica sp. nov. and two isolates related to Micromonospora coerulea Jensen 1932.</title>
        <authorList>
            <person name="Hirsch P."/>
            <person name="Mevs U."/>
            <person name="Kroppenstedt R.M."/>
            <person name="Schumann P."/>
            <person name="Stackebrandt E."/>
        </authorList>
    </citation>
    <scope>NUCLEOTIDE SEQUENCE [LARGE SCALE GENOMIC DNA]</scope>
    <source>
        <strain evidence="1 2">JCM 12677</strain>
    </source>
</reference>
<dbReference type="OrthoDB" id="9996343at2"/>
<comment type="caution">
    <text evidence="1">The sequence shown here is derived from an EMBL/GenBank/DDBJ whole genome shotgun (WGS) entry which is preliminary data.</text>
</comment>
<keyword evidence="2" id="KW-1185">Reference proteome</keyword>
<dbReference type="Proteomes" id="UP000281726">
    <property type="component" value="Unassembled WGS sequence"/>
</dbReference>
<dbReference type="AlphaFoldDB" id="A0A3A9YSG5"/>
<dbReference type="EMBL" id="RBAK01000021">
    <property type="protein sequence ID" value="RKN38444.1"/>
    <property type="molecule type" value="Genomic_DNA"/>
</dbReference>
<proteinExistence type="predicted"/>
<evidence type="ECO:0000313" key="2">
    <source>
        <dbReference type="Proteomes" id="UP000281726"/>
    </source>
</evidence>
<evidence type="ECO:0000313" key="1">
    <source>
        <dbReference type="EMBL" id="RKN38444.1"/>
    </source>
</evidence>
<name>A0A3A9YSG5_9ACTN</name>
<sequence length="89" mass="9991">MWEPLPDDRWRFNAHPDSGDIGIHLMRLVDGVFGEYYYLGVVVRYRIDVPVADPLWPLTDAVFIGIDYVPVAATEDEAWQSIDAALGAA</sequence>
<organism evidence="1 2">
    <name type="scientific">Micromonospora endolithica</name>
    <dbReference type="NCBI Taxonomy" id="230091"/>
    <lineage>
        <taxon>Bacteria</taxon>
        <taxon>Bacillati</taxon>
        <taxon>Actinomycetota</taxon>
        <taxon>Actinomycetes</taxon>
        <taxon>Micromonosporales</taxon>
        <taxon>Micromonosporaceae</taxon>
        <taxon>Micromonospora</taxon>
    </lineage>
</organism>
<gene>
    <name evidence="1" type="ORF">D7223_31050</name>
</gene>
<dbReference type="RefSeq" id="WP_120733020.1">
    <property type="nucleotide sequence ID" value="NZ_RBAK01000021.1"/>
</dbReference>
<accession>A0A3A9YSG5</accession>